<name>T1CKY7_9ZZZZ</name>
<comment type="pathway">
    <text evidence="2">Cofactor biosynthesis; molybdopterin biosynthesis.</text>
</comment>
<gene>
    <name evidence="11" type="ORF">B1B_05478</name>
</gene>
<keyword evidence="6" id="KW-0479">Metal-binding</keyword>
<reference evidence="11" key="2">
    <citation type="journal article" date="2014" name="ISME J.">
        <title>Microbial stratification in low pH oxic and suboxic macroscopic growths along an acid mine drainage.</title>
        <authorList>
            <person name="Mendez-Garcia C."/>
            <person name="Mesa V."/>
            <person name="Sprenger R.R."/>
            <person name="Richter M."/>
            <person name="Diez M.S."/>
            <person name="Solano J."/>
            <person name="Bargiela R."/>
            <person name="Golyshina O.V."/>
            <person name="Manteca A."/>
            <person name="Ramos J.L."/>
            <person name="Gallego J.R."/>
            <person name="Llorente I."/>
            <person name="Martins Dos Santos V.A."/>
            <person name="Jensen O.N."/>
            <person name="Pelaez A.I."/>
            <person name="Sanchez J."/>
            <person name="Ferrer M."/>
        </authorList>
    </citation>
    <scope>NUCLEOTIDE SEQUENCE</scope>
</reference>
<dbReference type="UniPathway" id="UPA00344"/>
<comment type="caution">
    <text evidence="11">The sequence shown here is derived from an EMBL/GenBank/DDBJ whole genome shotgun (WGS) entry which is preliminary data.</text>
</comment>
<keyword evidence="5" id="KW-0808">Transferase</keyword>
<dbReference type="GO" id="GO:0006777">
    <property type="term" value="P:Mo-molybdopterin cofactor biosynthetic process"/>
    <property type="evidence" value="ECO:0007669"/>
    <property type="project" value="UniProtKB-KW"/>
</dbReference>
<proteinExistence type="predicted"/>
<evidence type="ECO:0000256" key="8">
    <source>
        <dbReference type="ARBA" id="ARBA00023150"/>
    </source>
</evidence>
<organism evidence="11">
    <name type="scientific">mine drainage metagenome</name>
    <dbReference type="NCBI Taxonomy" id="410659"/>
    <lineage>
        <taxon>unclassified sequences</taxon>
        <taxon>metagenomes</taxon>
        <taxon>ecological metagenomes</taxon>
    </lineage>
</organism>
<dbReference type="GO" id="GO:0046872">
    <property type="term" value="F:metal ion binding"/>
    <property type="evidence" value="ECO:0007669"/>
    <property type="project" value="UniProtKB-KW"/>
</dbReference>
<dbReference type="InterPro" id="IPR036688">
    <property type="entry name" value="MoeA_C_domain_IV_sf"/>
</dbReference>
<dbReference type="SUPFAM" id="SSF63867">
    <property type="entry name" value="MoeA C-terminal domain-like"/>
    <property type="match status" value="1"/>
</dbReference>
<keyword evidence="4" id="KW-0500">Molybdenum</keyword>
<evidence type="ECO:0000259" key="10">
    <source>
        <dbReference type="SMART" id="SM00852"/>
    </source>
</evidence>
<comment type="catalytic activity">
    <reaction evidence="9">
        <text>adenylyl-molybdopterin + molybdate = Mo-molybdopterin + AMP + H(+)</text>
        <dbReference type="Rhea" id="RHEA:35047"/>
        <dbReference type="ChEBI" id="CHEBI:15378"/>
        <dbReference type="ChEBI" id="CHEBI:36264"/>
        <dbReference type="ChEBI" id="CHEBI:62727"/>
        <dbReference type="ChEBI" id="CHEBI:71302"/>
        <dbReference type="ChEBI" id="CHEBI:456215"/>
        <dbReference type="EC" id="2.10.1.1"/>
    </reaction>
</comment>
<protein>
    <recommendedName>
        <fullName evidence="3">molybdopterin molybdotransferase</fullName>
        <ecNumber evidence="3">2.10.1.1</ecNumber>
    </recommendedName>
</protein>
<dbReference type="FunFam" id="3.40.980.10:FF:000004">
    <property type="entry name" value="Molybdopterin molybdenumtransferase"/>
    <property type="match status" value="1"/>
</dbReference>
<accession>T1CKY7</accession>
<dbReference type="Gene3D" id="3.40.980.10">
    <property type="entry name" value="MoaB/Mog-like domain"/>
    <property type="match status" value="1"/>
</dbReference>
<feature type="non-terminal residue" evidence="11">
    <location>
        <position position="402"/>
    </location>
</feature>
<dbReference type="Gene3D" id="2.40.340.10">
    <property type="entry name" value="MoeA, C-terminal, domain IV"/>
    <property type="match status" value="1"/>
</dbReference>
<dbReference type="InterPro" id="IPR036425">
    <property type="entry name" value="MoaB/Mog-like_dom_sf"/>
</dbReference>
<dbReference type="Pfam" id="PF03454">
    <property type="entry name" value="MoeA_C"/>
    <property type="match status" value="1"/>
</dbReference>
<dbReference type="InterPro" id="IPR038987">
    <property type="entry name" value="MoeA-like"/>
</dbReference>
<reference evidence="11" key="1">
    <citation type="submission" date="2013-08" db="EMBL/GenBank/DDBJ databases">
        <authorList>
            <person name="Mendez C."/>
            <person name="Richter M."/>
            <person name="Ferrer M."/>
            <person name="Sanchez J."/>
        </authorList>
    </citation>
    <scope>NUCLEOTIDE SEQUENCE</scope>
</reference>
<dbReference type="InterPro" id="IPR001453">
    <property type="entry name" value="MoaB/Mog_dom"/>
</dbReference>
<dbReference type="SMART" id="SM00852">
    <property type="entry name" value="MoCF_biosynth"/>
    <property type="match status" value="1"/>
</dbReference>
<evidence type="ECO:0000256" key="5">
    <source>
        <dbReference type="ARBA" id="ARBA00022679"/>
    </source>
</evidence>
<dbReference type="SUPFAM" id="SSF53218">
    <property type="entry name" value="Molybdenum cofactor biosynthesis proteins"/>
    <property type="match status" value="1"/>
</dbReference>
<dbReference type="InterPro" id="IPR005110">
    <property type="entry name" value="MoeA_linker/N"/>
</dbReference>
<dbReference type="GO" id="GO:0005829">
    <property type="term" value="C:cytosol"/>
    <property type="evidence" value="ECO:0007669"/>
    <property type="project" value="TreeGrafter"/>
</dbReference>
<dbReference type="EMBL" id="AUZY01003472">
    <property type="protein sequence ID" value="EQD69080.1"/>
    <property type="molecule type" value="Genomic_DNA"/>
</dbReference>
<evidence type="ECO:0000256" key="7">
    <source>
        <dbReference type="ARBA" id="ARBA00022842"/>
    </source>
</evidence>
<dbReference type="Pfam" id="PF03453">
    <property type="entry name" value="MoeA_N"/>
    <property type="match status" value="1"/>
</dbReference>
<dbReference type="Pfam" id="PF00994">
    <property type="entry name" value="MoCF_biosynth"/>
    <property type="match status" value="1"/>
</dbReference>
<dbReference type="InterPro" id="IPR036135">
    <property type="entry name" value="MoeA_linker/N_sf"/>
</dbReference>
<dbReference type="SUPFAM" id="SSF63882">
    <property type="entry name" value="MoeA N-terminal region -like"/>
    <property type="match status" value="1"/>
</dbReference>
<dbReference type="NCBIfam" id="NF045515">
    <property type="entry name" value="Glp_gephyrin"/>
    <property type="match status" value="1"/>
</dbReference>
<keyword evidence="7" id="KW-0460">Magnesium</keyword>
<dbReference type="AlphaFoldDB" id="T1CKY7"/>
<evidence type="ECO:0000256" key="3">
    <source>
        <dbReference type="ARBA" id="ARBA00013269"/>
    </source>
</evidence>
<dbReference type="FunFam" id="2.170.190.11:FF:000001">
    <property type="entry name" value="Molybdopterin molybdenumtransferase"/>
    <property type="match status" value="1"/>
</dbReference>
<dbReference type="CDD" id="cd00887">
    <property type="entry name" value="MoeA"/>
    <property type="match status" value="1"/>
</dbReference>
<evidence type="ECO:0000256" key="6">
    <source>
        <dbReference type="ARBA" id="ARBA00022723"/>
    </source>
</evidence>
<comment type="cofactor">
    <cofactor evidence="1">
        <name>Mg(2+)</name>
        <dbReference type="ChEBI" id="CHEBI:18420"/>
    </cofactor>
</comment>
<evidence type="ECO:0000256" key="9">
    <source>
        <dbReference type="ARBA" id="ARBA00047317"/>
    </source>
</evidence>
<dbReference type="GO" id="GO:0061599">
    <property type="term" value="F:molybdopterin molybdotransferase activity"/>
    <property type="evidence" value="ECO:0007669"/>
    <property type="project" value="UniProtKB-EC"/>
</dbReference>
<dbReference type="Gene3D" id="3.90.105.10">
    <property type="entry name" value="Molybdopterin biosynthesis moea protein, domain 2"/>
    <property type="match status" value="1"/>
</dbReference>
<evidence type="ECO:0000313" key="11">
    <source>
        <dbReference type="EMBL" id="EQD69080.1"/>
    </source>
</evidence>
<evidence type="ECO:0000256" key="2">
    <source>
        <dbReference type="ARBA" id="ARBA00005046"/>
    </source>
</evidence>
<dbReference type="Gene3D" id="2.170.190.11">
    <property type="entry name" value="Molybdopterin biosynthesis moea protein, domain 3"/>
    <property type="match status" value="1"/>
</dbReference>
<evidence type="ECO:0000256" key="4">
    <source>
        <dbReference type="ARBA" id="ARBA00022505"/>
    </source>
</evidence>
<dbReference type="PANTHER" id="PTHR10192">
    <property type="entry name" value="MOLYBDOPTERIN BIOSYNTHESIS PROTEIN"/>
    <property type="match status" value="1"/>
</dbReference>
<dbReference type="InterPro" id="IPR005111">
    <property type="entry name" value="MoeA_C_domain_IV"/>
</dbReference>
<evidence type="ECO:0000256" key="1">
    <source>
        <dbReference type="ARBA" id="ARBA00001946"/>
    </source>
</evidence>
<feature type="domain" description="MoaB/Mog" evidence="10">
    <location>
        <begin position="184"/>
        <end position="325"/>
    </location>
</feature>
<keyword evidence="8" id="KW-0501">Molybdenum cofactor biosynthesis</keyword>
<dbReference type="EC" id="2.10.1.1" evidence="3"/>
<dbReference type="NCBIfam" id="TIGR00177">
    <property type="entry name" value="molyb_syn"/>
    <property type="match status" value="1"/>
</dbReference>
<dbReference type="PANTHER" id="PTHR10192:SF5">
    <property type="entry name" value="GEPHYRIN"/>
    <property type="match status" value="1"/>
</dbReference>
<sequence>MKGMARPGPTVSLEEARAQLLATMHPFEPRFLPLDRSLGRVLARAVVAAEDVPPFVNAAMDGFAVRAEDVRTAASRLRLIGSVTAGRVADVRVGPGQAMAITTGAPLPAGADAVCMVERAELDGDEIALAVPVAAGENVRYPGEDIAKGSVVFEPFTELTPAHIGVLASLGERAVAVYPSLCVGVLSTGDELMAGAGPLERGQIHDSNRHLLLALARSVGCEPVDLGVVGDDEAAITQAIESAVGACDAILTSGGVSVGVADHMKKVLGRLSAGSVRWMEVAIRPAKPFGFATLAGSGLPVLCLPGNPVAALVSFELLVRPALRLMMGYTVLERPGLLAVAEEGLARQCDGKLHLVRVIVTVDGDGRLHARPVTRQGSHQLRSMALANALALLPDGEGVGAG</sequence>